<dbReference type="Proteomes" id="UP001501791">
    <property type="component" value="Unassembled WGS sequence"/>
</dbReference>
<protein>
    <submittedName>
        <fullName evidence="1">Uncharacterized protein</fullName>
    </submittedName>
</protein>
<comment type="caution">
    <text evidence="1">The sequence shown here is derived from an EMBL/GenBank/DDBJ whole genome shotgun (WGS) entry which is preliminary data.</text>
</comment>
<evidence type="ECO:0000313" key="1">
    <source>
        <dbReference type="EMBL" id="GAA1550133.1"/>
    </source>
</evidence>
<sequence length="82" mass="9361">MVAQTVQSDGVQYGVEWVITQRVGWTDCRKRAACVEEAVFIGESTSGDEVREREHLVGPLESPRYFIHCLWDSIFDRESIEG</sequence>
<accession>A0ABN2C1R7</accession>
<organism evidence="1 2">
    <name type="scientific">Brevibacterium picturae</name>
    <dbReference type="NCBI Taxonomy" id="260553"/>
    <lineage>
        <taxon>Bacteria</taxon>
        <taxon>Bacillati</taxon>
        <taxon>Actinomycetota</taxon>
        <taxon>Actinomycetes</taxon>
        <taxon>Micrococcales</taxon>
        <taxon>Brevibacteriaceae</taxon>
        <taxon>Brevibacterium</taxon>
    </lineage>
</organism>
<name>A0ABN2C1R7_9MICO</name>
<keyword evidence="2" id="KW-1185">Reference proteome</keyword>
<gene>
    <name evidence="1" type="ORF">GCM10009691_25900</name>
</gene>
<dbReference type="EMBL" id="BAAALY010000012">
    <property type="protein sequence ID" value="GAA1550133.1"/>
    <property type="molecule type" value="Genomic_DNA"/>
</dbReference>
<reference evidence="1 2" key="1">
    <citation type="journal article" date="2019" name="Int. J. Syst. Evol. Microbiol.">
        <title>The Global Catalogue of Microorganisms (GCM) 10K type strain sequencing project: providing services to taxonomists for standard genome sequencing and annotation.</title>
        <authorList>
            <consortium name="The Broad Institute Genomics Platform"/>
            <consortium name="The Broad Institute Genome Sequencing Center for Infectious Disease"/>
            <person name="Wu L."/>
            <person name="Ma J."/>
        </authorList>
    </citation>
    <scope>NUCLEOTIDE SEQUENCE [LARGE SCALE GENOMIC DNA]</scope>
    <source>
        <strain evidence="1 2">JCM 13319</strain>
    </source>
</reference>
<evidence type="ECO:0000313" key="2">
    <source>
        <dbReference type="Proteomes" id="UP001501791"/>
    </source>
</evidence>
<proteinExistence type="predicted"/>